<dbReference type="Proteomes" id="UP000751190">
    <property type="component" value="Unassembled WGS sequence"/>
</dbReference>
<sequence>MNEEGSAVGELPRLSDLFAEHRALIDVVKARPECAGLLRPDHDDLFVLRYVLSFKGDVQKTASAIKSAIEWRRDNAHTLARIDELQAEVRMIIPTGMLPWQTNQGQPIQVAIPFAVDASTWSSKSEQWHHEAGISNREVAYRICDKLSRESGRLVKLVMIQDLTGLSMSFVMHNSKLVQNQGKLSKLAEFLFPQLIATVVVTHPPSFISTLYKMAGAVLSERLVRKVKMADSPEKICLFSGLPMEKVPNFLGGTYSWDADWVPAKVKTSKNGVPSKQPTQRELHKAAATQQPLPAPAKKKSLFGTSLK</sequence>
<organism evidence="3 4">
    <name type="scientific">Diacronema lutheri</name>
    <name type="common">Unicellular marine alga</name>
    <name type="synonym">Monochrysis lutheri</name>
    <dbReference type="NCBI Taxonomy" id="2081491"/>
    <lineage>
        <taxon>Eukaryota</taxon>
        <taxon>Haptista</taxon>
        <taxon>Haptophyta</taxon>
        <taxon>Pavlovophyceae</taxon>
        <taxon>Pavlovales</taxon>
        <taxon>Pavlovaceae</taxon>
        <taxon>Diacronema</taxon>
    </lineage>
</organism>
<name>A0A8J5XJU2_DIALT</name>
<dbReference type="InterPro" id="IPR036273">
    <property type="entry name" value="CRAL/TRIO_N_dom_sf"/>
</dbReference>
<dbReference type="Gene3D" id="3.40.525.10">
    <property type="entry name" value="CRAL-TRIO lipid binding domain"/>
    <property type="match status" value="1"/>
</dbReference>
<gene>
    <name evidence="3" type="ORF">KFE25_008982</name>
</gene>
<dbReference type="AlphaFoldDB" id="A0A8J5XJU2"/>
<reference evidence="3" key="1">
    <citation type="submission" date="2021-05" db="EMBL/GenBank/DDBJ databases">
        <title>The genome of the haptophyte Pavlova lutheri (Diacronema luteri, Pavlovales) - a model for lipid biosynthesis in eukaryotic algae.</title>
        <authorList>
            <person name="Hulatt C.J."/>
            <person name="Posewitz M.C."/>
        </authorList>
    </citation>
    <scope>NUCLEOTIDE SEQUENCE</scope>
    <source>
        <strain evidence="3">NIVA-4/92</strain>
    </source>
</reference>
<dbReference type="Pfam" id="PF00650">
    <property type="entry name" value="CRAL_TRIO"/>
    <property type="match status" value="1"/>
</dbReference>
<dbReference type="PANTHER" id="PTHR23324:SF83">
    <property type="entry name" value="SEC14-LIKE PROTEIN 2"/>
    <property type="match status" value="1"/>
</dbReference>
<dbReference type="SUPFAM" id="SSF52087">
    <property type="entry name" value="CRAL/TRIO domain"/>
    <property type="match status" value="1"/>
</dbReference>
<dbReference type="SUPFAM" id="SSF46938">
    <property type="entry name" value="CRAL/TRIO N-terminal domain"/>
    <property type="match status" value="1"/>
</dbReference>
<dbReference type="InterPro" id="IPR001251">
    <property type="entry name" value="CRAL-TRIO_dom"/>
</dbReference>
<dbReference type="GO" id="GO:0005737">
    <property type="term" value="C:cytoplasm"/>
    <property type="evidence" value="ECO:0007669"/>
    <property type="project" value="TreeGrafter"/>
</dbReference>
<dbReference type="InterPro" id="IPR036865">
    <property type="entry name" value="CRAL-TRIO_dom_sf"/>
</dbReference>
<comment type="caution">
    <text evidence="3">The sequence shown here is derived from an EMBL/GenBank/DDBJ whole genome shotgun (WGS) entry which is preliminary data.</text>
</comment>
<protein>
    <recommendedName>
        <fullName evidence="2">CRAL-TRIO domain-containing protein</fullName>
    </recommendedName>
</protein>
<dbReference type="PANTHER" id="PTHR23324">
    <property type="entry name" value="SEC14 RELATED PROTEIN"/>
    <property type="match status" value="1"/>
</dbReference>
<keyword evidence="4" id="KW-1185">Reference proteome</keyword>
<evidence type="ECO:0000259" key="2">
    <source>
        <dbReference type="PROSITE" id="PS50191"/>
    </source>
</evidence>
<proteinExistence type="predicted"/>
<accession>A0A8J5XJU2</accession>
<feature type="region of interest" description="Disordered" evidence="1">
    <location>
        <begin position="268"/>
        <end position="308"/>
    </location>
</feature>
<dbReference type="CDD" id="cd00170">
    <property type="entry name" value="SEC14"/>
    <property type="match status" value="1"/>
</dbReference>
<evidence type="ECO:0000256" key="1">
    <source>
        <dbReference type="SAM" id="MobiDB-lite"/>
    </source>
</evidence>
<feature type="domain" description="CRAL-TRIO" evidence="2">
    <location>
        <begin position="85"/>
        <end position="259"/>
    </location>
</feature>
<dbReference type="EMBL" id="JAGTXO010000001">
    <property type="protein sequence ID" value="KAG8470561.1"/>
    <property type="molecule type" value="Genomic_DNA"/>
</dbReference>
<evidence type="ECO:0000313" key="4">
    <source>
        <dbReference type="Proteomes" id="UP000751190"/>
    </source>
</evidence>
<evidence type="ECO:0000313" key="3">
    <source>
        <dbReference type="EMBL" id="KAG8470561.1"/>
    </source>
</evidence>
<dbReference type="OrthoDB" id="2127056at2759"/>
<dbReference type="PROSITE" id="PS50191">
    <property type="entry name" value="CRAL_TRIO"/>
    <property type="match status" value="1"/>
</dbReference>
<dbReference type="InterPro" id="IPR051064">
    <property type="entry name" value="SEC14/CRAL-TRIO_domain"/>
</dbReference>
<feature type="compositionally biased region" description="Polar residues" evidence="1">
    <location>
        <begin position="269"/>
        <end position="278"/>
    </location>
</feature>